<proteinExistence type="predicted"/>
<feature type="non-terminal residue" evidence="2">
    <location>
        <position position="1"/>
    </location>
</feature>
<gene>
    <name evidence="2" type="ORF">FA15DRAFT_569692</name>
</gene>
<evidence type="ECO:0000313" key="2">
    <source>
        <dbReference type="EMBL" id="TFK28315.1"/>
    </source>
</evidence>
<dbReference type="SMART" id="SM00256">
    <property type="entry name" value="FBOX"/>
    <property type="match status" value="1"/>
</dbReference>
<name>A0A5C3L6L4_COPMA</name>
<dbReference type="PROSITE" id="PS50181">
    <property type="entry name" value="FBOX"/>
    <property type="match status" value="1"/>
</dbReference>
<dbReference type="Gene3D" id="1.20.1280.50">
    <property type="match status" value="1"/>
</dbReference>
<keyword evidence="3" id="KW-1185">Reference proteome</keyword>
<dbReference type="AlphaFoldDB" id="A0A5C3L6L4"/>
<dbReference type="InterPro" id="IPR036047">
    <property type="entry name" value="F-box-like_dom_sf"/>
</dbReference>
<accession>A0A5C3L6L4</accession>
<dbReference type="EMBL" id="ML210157">
    <property type="protein sequence ID" value="TFK28315.1"/>
    <property type="molecule type" value="Genomic_DNA"/>
</dbReference>
<reference evidence="2 3" key="1">
    <citation type="journal article" date="2019" name="Nat. Ecol. Evol.">
        <title>Megaphylogeny resolves global patterns of mushroom evolution.</title>
        <authorList>
            <person name="Varga T."/>
            <person name="Krizsan K."/>
            <person name="Foldi C."/>
            <person name="Dima B."/>
            <person name="Sanchez-Garcia M."/>
            <person name="Sanchez-Ramirez S."/>
            <person name="Szollosi G.J."/>
            <person name="Szarkandi J.G."/>
            <person name="Papp V."/>
            <person name="Albert L."/>
            <person name="Andreopoulos W."/>
            <person name="Angelini C."/>
            <person name="Antonin V."/>
            <person name="Barry K.W."/>
            <person name="Bougher N.L."/>
            <person name="Buchanan P."/>
            <person name="Buyck B."/>
            <person name="Bense V."/>
            <person name="Catcheside P."/>
            <person name="Chovatia M."/>
            <person name="Cooper J."/>
            <person name="Damon W."/>
            <person name="Desjardin D."/>
            <person name="Finy P."/>
            <person name="Geml J."/>
            <person name="Haridas S."/>
            <person name="Hughes K."/>
            <person name="Justo A."/>
            <person name="Karasinski D."/>
            <person name="Kautmanova I."/>
            <person name="Kiss B."/>
            <person name="Kocsube S."/>
            <person name="Kotiranta H."/>
            <person name="LaButti K.M."/>
            <person name="Lechner B.E."/>
            <person name="Liimatainen K."/>
            <person name="Lipzen A."/>
            <person name="Lukacs Z."/>
            <person name="Mihaltcheva S."/>
            <person name="Morgado L.N."/>
            <person name="Niskanen T."/>
            <person name="Noordeloos M.E."/>
            <person name="Ohm R.A."/>
            <person name="Ortiz-Santana B."/>
            <person name="Ovrebo C."/>
            <person name="Racz N."/>
            <person name="Riley R."/>
            <person name="Savchenko A."/>
            <person name="Shiryaev A."/>
            <person name="Soop K."/>
            <person name="Spirin V."/>
            <person name="Szebenyi C."/>
            <person name="Tomsovsky M."/>
            <person name="Tulloss R.E."/>
            <person name="Uehling J."/>
            <person name="Grigoriev I.V."/>
            <person name="Vagvolgyi C."/>
            <person name="Papp T."/>
            <person name="Martin F.M."/>
            <person name="Miettinen O."/>
            <person name="Hibbett D.S."/>
            <person name="Nagy L.G."/>
        </authorList>
    </citation>
    <scope>NUCLEOTIDE SEQUENCE [LARGE SCALE GENOMIC DNA]</scope>
    <source>
        <strain evidence="2 3">CBS 121175</strain>
    </source>
</reference>
<dbReference type="OrthoDB" id="2688364at2759"/>
<feature type="non-terminal residue" evidence="2">
    <location>
        <position position="83"/>
    </location>
</feature>
<protein>
    <recommendedName>
        <fullName evidence="1">F-box domain-containing protein</fullName>
    </recommendedName>
</protein>
<feature type="domain" description="F-box" evidence="1">
    <location>
        <begin position="2"/>
        <end position="48"/>
    </location>
</feature>
<sequence length="83" mass="9747">KIVNLTNLPEELIIAIMEFADWSDILRMRCCCKVLHSTSQARSVWVALIHRYYLTVFPIPFLLPKPLEHCMLSKLEVLIMGWF</sequence>
<dbReference type="Proteomes" id="UP000307440">
    <property type="component" value="Unassembled WGS sequence"/>
</dbReference>
<dbReference type="InterPro" id="IPR001810">
    <property type="entry name" value="F-box_dom"/>
</dbReference>
<dbReference type="Pfam" id="PF00646">
    <property type="entry name" value="F-box"/>
    <property type="match status" value="1"/>
</dbReference>
<evidence type="ECO:0000259" key="1">
    <source>
        <dbReference type="PROSITE" id="PS50181"/>
    </source>
</evidence>
<organism evidence="2 3">
    <name type="scientific">Coprinopsis marcescibilis</name>
    <name type="common">Agaric fungus</name>
    <name type="synonym">Psathyrella marcescibilis</name>
    <dbReference type="NCBI Taxonomy" id="230819"/>
    <lineage>
        <taxon>Eukaryota</taxon>
        <taxon>Fungi</taxon>
        <taxon>Dikarya</taxon>
        <taxon>Basidiomycota</taxon>
        <taxon>Agaricomycotina</taxon>
        <taxon>Agaricomycetes</taxon>
        <taxon>Agaricomycetidae</taxon>
        <taxon>Agaricales</taxon>
        <taxon>Agaricineae</taxon>
        <taxon>Psathyrellaceae</taxon>
        <taxon>Coprinopsis</taxon>
    </lineage>
</organism>
<dbReference type="SUPFAM" id="SSF81383">
    <property type="entry name" value="F-box domain"/>
    <property type="match status" value="1"/>
</dbReference>
<evidence type="ECO:0000313" key="3">
    <source>
        <dbReference type="Proteomes" id="UP000307440"/>
    </source>
</evidence>